<organism evidence="1 2">
    <name type="scientific">Vaccinium darrowii</name>
    <dbReference type="NCBI Taxonomy" id="229202"/>
    <lineage>
        <taxon>Eukaryota</taxon>
        <taxon>Viridiplantae</taxon>
        <taxon>Streptophyta</taxon>
        <taxon>Embryophyta</taxon>
        <taxon>Tracheophyta</taxon>
        <taxon>Spermatophyta</taxon>
        <taxon>Magnoliopsida</taxon>
        <taxon>eudicotyledons</taxon>
        <taxon>Gunneridae</taxon>
        <taxon>Pentapetalae</taxon>
        <taxon>asterids</taxon>
        <taxon>Ericales</taxon>
        <taxon>Ericaceae</taxon>
        <taxon>Vaccinioideae</taxon>
        <taxon>Vaccinieae</taxon>
        <taxon>Vaccinium</taxon>
    </lineage>
</organism>
<reference evidence="1 2" key="1">
    <citation type="journal article" date="2021" name="Hortic Res">
        <title>High-quality reference genome and annotation aids understanding of berry development for evergreen blueberry (Vaccinium darrowii).</title>
        <authorList>
            <person name="Yu J."/>
            <person name="Hulse-Kemp A.M."/>
            <person name="Babiker E."/>
            <person name="Staton M."/>
        </authorList>
    </citation>
    <scope>NUCLEOTIDE SEQUENCE [LARGE SCALE GENOMIC DNA]</scope>
    <source>
        <strain evidence="2">cv. NJ 8807/NJ 8810</strain>
        <tissue evidence="1">Young leaf</tissue>
    </source>
</reference>
<protein>
    <submittedName>
        <fullName evidence="1">Uncharacterized protein</fullName>
    </submittedName>
</protein>
<evidence type="ECO:0000313" key="2">
    <source>
        <dbReference type="Proteomes" id="UP000828048"/>
    </source>
</evidence>
<keyword evidence="2" id="KW-1185">Reference proteome</keyword>
<proteinExistence type="predicted"/>
<gene>
    <name evidence="1" type="ORF">Vadar_026275</name>
</gene>
<dbReference type="EMBL" id="CM037159">
    <property type="protein sequence ID" value="KAH7866884.1"/>
    <property type="molecule type" value="Genomic_DNA"/>
</dbReference>
<comment type="caution">
    <text evidence="1">The sequence shown here is derived from an EMBL/GenBank/DDBJ whole genome shotgun (WGS) entry which is preliminary data.</text>
</comment>
<dbReference type="Proteomes" id="UP000828048">
    <property type="component" value="Chromosome 9"/>
</dbReference>
<accession>A0ACB7ZMN4</accession>
<evidence type="ECO:0000313" key="1">
    <source>
        <dbReference type="EMBL" id="KAH7866884.1"/>
    </source>
</evidence>
<sequence>MLYDAVNEGGDVWINENRFRIVRYCQRGPHRLYCCLRWWFGLESQGYFSLIRFEKQQCPYTGMLTLDVVTYWFEVLISDLLLMFG</sequence>
<name>A0ACB7ZMN4_9ERIC</name>